<comment type="caution">
    <text evidence="2">The sequence shown here is derived from an EMBL/GenBank/DDBJ whole genome shotgun (WGS) entry which is preliminary data.</text>
</comment>
<dbReference type="InterPro" id="IPR009003">
    <property type="entry name" value="Peptidase_S1_PA"/>
</dbReference>
<feature type="signal peptide" evidence="1">
    <location>
        <begin position="1"/>
        <end position="21"/>
    </location>
</feature>
<organism evidence="2 3">
    <name type="scientific">Rhodovulum strictum</name>
    <dbReference type="NCBI Taxonomy" id="58314"/>
    <lineage>
        <taxon>Bacteria</taxon>
        <taxon>Pseudomonadati</taxon>
        <taxon>Pseudomonadota</taxon>
        <taxon>Alphaproteobacteria</taxon>
        <taxon>Rhodobacterales</taxon>
        <taxon>Paracoccaceae</taxon>
        <taxon>Rhodovulum</taxon>
    </lineage>
</organism>
<dbReference type="GO" id="GO:0006508">
    <property type="term" value="P:proteolysis"/>
    <property type="evidence" value="ECO:0007669"/>
    <property type="project" value="UniProtKB-KW"/>
</dbReference>
<proteinExistence type="predicted"/>
<dbReference type="InterPro" id="IPR043504">
    <property type="entry name" value="Peptidase_S1_PA_chymotrypsin"/>
</dbReference>
<protein>
    <submittedName>
        <fullName evidence="2">Trypsin-like serine protease</fullName>
    </submittedName>
</protein>
<keyword evidence="2" id="KW-0378">Hydrolase</keyword>
<evidence type="ECO:0000313" key="2">
    <source>
        <dbReference type="EMBL" id="MRH20032.1"/>
    </source>
</evidence>
<name>A0A844BG20_9RHOB</name>
<dbReference type="EMBL" id="WJPO01000003">
    <property type="protein sequence ID" value="MRH20032.1"/>
    <property type="molecule type" value="Genomic_DNA"/>
</dbReference>
<dbReference type="GO" id="GO:0008233">
    <property type="term" value="F:peptidase activity"/>
    <property type="evidence" value="ECO:0007669"/>
    <property type="project" value="UniProtKB-KW"/>
</dbReference>
<dbReference type="Gene3D" id="2.40.10.10">
    <property type="entry name" value="Trypsin-like serine proteases"/>
    <property type="match status" value="2"/>
</dbReference>
<reference evidence="2 3" key="1">
    <citation type="submission" date="2019-11" db="EMBL/GenBank/DDBJ databases">
        <title>Draft Whole-Genome sequence of the marine photosynthetic bacterium Rhodovulum strictum DSM 11289.</title>
        <authorList>
            <person name="Kyndt J.A."/>
            <person name="Meyer T.E."/>
        </authorList>
    </citation>
    <scope>NUCLEOTIDE SEQUENCE [LARGE SCALE GENOMIC DNA]</scope>
    <source>
        <strain evidence="2 3">DSM 11289</strain>
    </source>
</reference>
<dbReference type="SUPFAM" id="SSF50494">
    <property type="entry name" value="Trypsin-like serine proteases"/>
    <property type="match status" value="1"/>
</dbReference>
<evidence type="ECO:0000313" key="3">
    <source>
        <dbReference type="Proteomes" id="UP000466730"/>
    </source>
</evidence>
<accession>A0A844BG20</accession>
<keyword evidence="2" id="KW-0645">Protease</keyword>
<feature type="chain" id="PRO_5032703319" evidence="1">
    <location>
        <begin position="22"/>
        <end position="570"/>
    </location>
</feature>
<dbReference type="OrthoDB" id="8455335at2"/>
<dbReference type="PANTHER" id="PTHR43019:SF23">
    <property type="entry name" value="PROTEASE DO-LIKE 5, CHLOROPLASTIC"/>
    <property type="match status" value="1"/>
</dbReference>
<gene>
    <name evidence="2" type="ORF">GH815_03410</name>
</gene>
<dbReference type="AlphaFoldDB" id="A0A844BG20"/>
<keyword evidence="1" id="KW-0732">Signal</keyword>
<keyword evidence="3" id="KW-1185">Reference proteome</keyword>
<dbReference type="Proteomes" id="UP000466730">
    <property type="component" value="Unassembled WGS sequence"/>
</dbReference>
<dbReference type="RefSeq" id="WP_153747350.1">
    <property type="nucleotide sequence ID" value="NZ_BAAADI010000006.1"/>
</dbReference>
<evidence type="ECO:0000256" key="1">
    <source>
        <dbReference type="SAM" id="SignalP"/>
    </source>
</evidence>
<dbReference type="PANTHER" id="PTHR43019">
    <property type="entry name" value="SERINE ENDOPROTEASE DEGS"/>
    <property type="match status" value="1"/>
</dbReference>
<sequence>MRVRGLVLAALVAVGPGAALSADPVADTVVYIECTDAEGRKRVGSGVLVSAEGHVLTARHVAPAGSQCRGLPGVADPNNARVMVLQPERVPGEYDVALLKFAETQVYPFLRYCRLDERMIRKRIFAAGFPNGTRSYRPSFRAGILSTTETTPDGVIETDSLLAQGMSGGPILAEDEKSLIGIVSGVQVSAIGEPDYYGMTPIAAITSATFRLSENPAGCYPDLPGPAELAARIDDLAEDLAAARAEIGARIDAMGARAEALEARASAVEKTTGLMSAEMQKLRAAFNTTKTVADKTFESLAGRIEDIVQRQAQQTFEQAVAEALQGRPIRRTLDEIYDDLAKPVWRFSGRIEGGWVTMTLAYERQISAPVFSPSLRFCLTPLYLPAPGSDVTVSEMPTVKGYFTLLDDRFRSNPALVRTCQSIDHAALSGRGAAPGARAEGGPVLVPSGQYQYPYADNFVQQHYFAAEARHAEGELDPWNGWYYLQVVREAPGPGGGGPEIVLRAIIDATIDEEEGYQSPVILPCKVYSAGNGGTAGGVLPLDPARQMSDLLSSETPRLDQNETCHSDPS</sequence>
<dbReference type="Pfam" id="PF13365">
    <property type="entry name" value="Trypsin_2"/>
    <property type="match status" value="1"/>
</dbReference>